<evidence type="ECO:0000256" key="1">
    <source>
        <dbReference type="ARBA" id="ARBA00007469"/>
    </source>
</evidence>
<evidence type="ECO:0000313" key="5">
    <source>
        <dbReference type="Proteomes" id="UP000257451"/>
    </source>
</evidence>
<dbReference type="Proteomes" id="UP000257451">
    <property type="component" value="Unassembled WGS sequence"/>
</dbReference>
<dbReference type="SUPFAM" id="SSF55895">
    <property type="entry name" value="Ribonuclease Rh-like"/>
    <property type="match status" value="1"/>
</dbReference>
<reference evidence="4 5" key="1">
    <citation type="journal article" date="2018" name="Sci. Rep.">
        <title>Extensive genomic diversity among Mycobacterium marinum strains revealed by whole genome sequencing.</title>
        <authorList>
            <person name="Das S."/>
            <person name="Pettersson B.M."/>
            <person name="Behra P.R."/>
            <person name="Mallick A."/>
            <person name="Cheramie M."/>
            <person name="Ramesh M."/>
            <person name="Shirreff L."/>
            <person name="DuCote T."/>
            <person name="Dasgupta S."/>
            <person name="Ennis D.G."/>
            <person name="Kirsebom L.A."/>
        </authorList>
    </citation>
    <scope>NUCLEOTIDE SEQUENCE [LARGE SCALE GENOMIC DNA]</scope>
    <source>
        <strain evidence="4 5">Davis1</strain>
    </source>
</reference>
<dbReference type="InterPro" id="IPR001568">
    <property type="entry name" value="RNase_T2-like"/>
</dbReference>
<evidence type="ECO:0000313" key="4">
    <source>
        <dbReference type="EMBL" id="RFZ47916.1"/>
    </source>
</evidence>
<keyword evidence="3" id="KW-0472">Membrane</keyword>
<evidence type="ECO:0000256" key="3">
    <source>
        <dbReference type="SAM" id="Phobius"/>
    </source>
</evidence>
<dbReference type="GO" id="GO:0003723">
    <property type="term" value="F:RNA binding"/>
    <property type="evidence" value="ECO:0007669"/>
    <property type="project" value="InterPro"/>
</dbReference>
<comment type="caution">
    <text evidence="4">The sequence shown here is derived from an EMBL/GenBank/DDBJ whole genome shotgun (WGS) entry which is preliminary data.</text>
</comment>
<dbReference type="RefSeq" id="WP_012395167.1">
    <property type="nucleotide sequence ID" value="NZ_JAQRAB010000007.1"/>
</dbReference>
<name>A0A3E2N2Y4_MYCMR</name>
<proteinExistence type="inferred from homology"/>
<dbReference type="OMA" id="GLWPQPP"/>
<gene>
    <name evidence="4" type="ORF">DAVIS_00092</name>
</gene>
<dbReference type="Gene3D" id="3.90.730.10">
    <property type="entry name" value="Ribonuclease T2-like"/>
    <property type="match status" value="1"/>
</dbReference>
<dbReference type="PANTHER" id="PTHR11240">
    <property type="entry name" value="RIBONUCLEASE T2"/>
    <property type="match status" value="1"/>
</dbReference>
<comment type="similarity">
    <text evidence="1 2">Belongs to the RNase T2 family.</text>
</comment>
<dbReference type="InterPro" id="IPR036430">
    <property type="entry name" value="RNase_T2-like_sf"/>
</dbReference>
<dbReference type="Pfam" id="PF00445">
    <property type="entry name" value="Ribonuclease_T2"/>
    <property type="match status" value="1"/>
</dbReference>
<dbReference type="PANTHER" id="PTHR11240:SF22">
    <property type="entry name" value="RIBONUCLEASE T2"/>
    <property type="match status" value="1"/>
</dbReference>
<organism evidence="4 5">
    <name type="scientific">Mycobacterium marinum</name>
    <dbReference type="NCBI Taxonomy" id="1781"/>
    <lineage>
        <taxon>Bacteria</taxon>
        <taxon>Bacillati</taxon>
        <taxon>Actinomycetota</taxon>
        <taxon>Actinomycetes</taxon>
        <taxon>Mycobacteriales</taxon>
        <taxon>Mycobacteriaceae</taxon>
        <taxon>Mycobacterium</taxon>
        <taxon>Mycobacterium ulcerans group</taxon>
    </lineage>
</organism>
<accession>A0A3E2N2Y4</accession>
<keyword evidence="3" id="KW-0812">Transmembrane</keyword>
<dbReference type="AlphaFoldDB" id="A0A3E2N2Y4"/>
<feature type="transmembrane region" description="Helical" evidence="3">
    <location>
        <begin position="9"/>
        <end position="32"/>
    </location>
</feature>
<keyword evidence="3" id="KW-1133">Transmembrane helix</keyword>
<evidence type="ECO:0000256" key="2">
    <source>
        <dbReference type="RuleBase" id="RU004328"/>
    </source>
</evidence>
<dbReference type="GO" id="GO:0033897">
    <property type="term" value="F:ribonuclease T2 activity"/>
    <property type="evidence" value="ECO:0007669"/>
    <property type="project" value="InterPro"/>
</dbReference>
<dbReference type="EMBL" id="PEDF01000011">
    <property type="protein sequence ID" value="RFZ47916.1"/>
    <property type="molecule type" value="Genomic_DNA"/>
</dbReference>
<sequence precursor="true">MQLRRGDKAVLSISAGLAAIVVAAVAFSLLVVDRSPPPSKQPGNSSSSLLVMTWGPSLCRVERNNSGCRSGHVEKLGRALILHGLWPQPPTEQFCDVPKADEGRARDHLRDTDIASLDLPQDVQSKLQSMMSDIKAMVPHEWYAHGSCSGVTPAVYFSDAVTLADQLGRILDPVFEKAQGRQLSLGTIRERIDAELGDGAGERVSLTCRDVDKKEIVVYEVQLSLPPVAELGATQSTLSLQDLLFKGPTISAQCLRGRVP</sequence>
<protein>
    <submittedName>
        <fullName evidence="4">Ribonuclease T2 family protein</fullName>
    </submittedName>
</protein>